<dbReference type="EMBL" id="BJXR01000025">
    <property type="protein sequence ID" value="GEN07636.1"/>
    <property type="molecule type" value="Genomic_DNA"/>
</dbReference>
<evidence type="ECO:0000313" key="2">
    <source>
        <dbReference type="EMBL" id="GEN07636.1"/>
    </source>
</evidence>
<dbReference type="OrthoDB" id="5524735at2"/>
<keyword evidence="4" id="KW-1185">Reference proteome</keyword>
<feature type="region of interest" description="Disordered" evidence="1">
    <location>
        <begin position="1"/>
        <end position="70"/>
    </location>
</feature>
<sequence>MSKKDVLNIPTENLPTIPKRDAGAEDEATRRAPKTLDPHTGPGGTPGVDDTPRIIEPKTTPGRYPGVSVS</sequence>
<name>A0A511T0E4_MYXFU</name>
<evidence type="ECO:0000256" key="1">
    <source>
        <dbReference type="SAM" id="MobiDB-lite"/>
    </source>
</evidence>
<evidence type="ECO:0000313" key="5">
    <source>
        <dbReference type="Proteomes" id="UP000321514"/>
    </source>
</evidence>
<dbReference type="Proteomes" id="UP000321514">
    <property type="component" value="Unassembled WGS sequence"/>
</dbReference>
<comment type="caution">
    <text evidence="2">The sequence shown here is derived from an EMBL/GenBank/DDBJ whole genome shotgun (WGS) entry which is preliminary data.</text>
</comment>
<accession>A0A511T0E4</accession>
<dbReference type="RefSeq" id="WP_046710632.1">
    <property type="nucleotide sequence ID" value="NZ_BJXR01000025.1"/>
</dbReference>
<dbReference type="Proteomes" id="UP000183760">
    <property type="component" value="Unassembled WGS sequence"/>
</dbReference>
<protein>
    <submittedName>
        <fullName evidence="2">Uncharacterized protein</fullName>
    </submittedName>
</protein>
<dbReference type="EMBL" id="FOIB01000001">
    <property type="protein sequence ID" value="SES84507.1"/>
    <property type="molecule type" value="Genomic_DNA"/>
</dbReference>
<feature type="compositionally biased region" description="Basic and acidic residues" evidence="1">
    <location>
        <begin position="18"/>
        <end position="37"/>
    </location>
</feature>
<reference evidence="2 5" key="2">
    <citation type="submission" date="2019-07" db="EMBL/GenBank/DDBJ databases">
        <title>Whole genome shotgun sequence of Myxococcus fulvus NBRC 100333.</title>
        <authorList>
            <person name="Hosoyama A."/>
            <person name="Uohara A."/>
            <person name="Ohji S."/>
            <person name="Ichikawa N."/>
        </authorList>
    </citation>
    <scope>NUCLEOTIDE SEQUENCE [LARGE SCALE GENOMIC DNA]</scope>
    <source>
        <strain evidence="2 5">NBRC 100333</strain>
    </source>
</reference>
<dbReference type="AlphaFoldDB" id="A0A511T0E4"/>
<reference evidence="3 4" key="1">
    <citation type="submission" date="2016-10" db="EMBL/GenBank/DDBJ databases">
        <authorList>
            <person name="Varghese N."/>
            <person name="Submissions S."/>
        </authorList>
    </citation>
    <scope>NUCLEOTIDE SEQUENCE [LARGE SCALE GENOMIC DNA]</scope>
    <source>
        <strain evidence="3 4">DSM 16525</strain>
    </source>
</reference>
<gene>
    <name evidence="2" type="ORF">MFU01_26730</name>
    <name evidence="3" type="ORF">SAMN05443572_101350</name>
</gene>
<evidence type="ECO:0000313" key="3">
    <source>
        <dbReference type="EMBL" id="SES84507.1"/>
    </source>
</evidence>
<evidence type="ECO:0000313" key="4">
    <source>
        <dbReference type="Proteomes" id="UP000183760"/>
    </source>
</evidence>
<organism evidence="2 5">
    <name type="scientific">Myxococcus fulvus</name>
    <dbReference type="NCBI Taxonomy" id="33"/>
    <lineage>
        <taxon>Bacteria</taxon>
        <taxon>Pseudomonadati</taxon>
        <taxon>Myxococcota</taxon>
        <taxon>Myxococcia</taxon>
        <taxon>Myxococcales</taxon>
        <taxon>Cystobacterineae</taxon>
        <taxon>Myxococcaceae</taxon>
        <taxon>Myxococcus</taxon>
    </lineage>
</organism>
<proteinExistence type="predicted"/>